<name>A0A4V1D931_9ALTE</name>
<reference evidence="8 9" key="1">
    <citation type="submission" date="2018-07" db="EMBL/GenBank/DDBJ databases">
        <title>Marsedoiliclastica nanhaica gen. nov. sp. nov., a novel marine hydrocarbonoclastic bacterium isolated from an in-situ enriched hydrocarbon-degrading consortium in deep-sea sediment.</title>
        <authorList>
            <person name="Dong C."/>
            <person name="Ma T."/>
            <person name="Liu R."/>
            <person name="Shao Z."/>
        </authorList>
    </citation>
    <scope>NUCLEOTIDE SEQUENCE [LARGE SCALE GENOMIC DNA]</scope>
    <source>
        <strain evidence="9">soil36-7</strain>
    </source>
</reference>
<sequence>MTAVRSENRILDGAIVPTFFHFALSSVAGLLALTTASLVDGYFVGNFVGADALASITLLIPYFTLLFGAALMLAVGGVVSAGRALGKGKPEEASADFSKSLIATCVLSTAAMVLSLTWPNTLFTALGAPKALHPLMLEYFRVFSVVLVLQLGSMVLYYFVRLGGRPVLATAGLVCGAAGNILLDAVFVGYWGWGLAGAACATGAAQLLQLAVLLIYFRHPDRQLRFSLRQRSWRSLISTAFNGVSEFINELSAGLVIFLLNWLLVARQGVEGVAAFTVTNYLIFLSLMLFYGIADAIHLLVSQNFGAGRDDRIRQFLRVAALVVLLLGCSLAAMLLLGRNYLAGLFLDPSDPSVTVLAAGYLAILWPLFLVNGLNVLMSVYLTAMHQPLPSALIALSRSLVLPVLILLAIAVWLPAWPLVAAIPLAEWLTFVFALLLVSRFRPGRLVQRQIAA</sequence>
<dbReference type="PANTHER" id="PTHR43823">
    <property type="entry name" value="SPORULATION PROTEIN YKVU"/>
    <property type="match status" value="1"/>
</dbReference>
<dbReference type="PIRSF" id="PIRSF006603">
    <property type="entry name" value="DinF"/>
    <property type="match status" value="1"/>
</dbReference>
<evidence type="ECO:0000256" key="1">
    <source>
        <dbReference type="ARBA" id="ARBA00004429"/>
    </source>
</evidence>
<feature type="transmembrane region" description="Helical" evidence="7">
    <location>
        <begin position="100"/>
        <end position="119"/>
    </location>
</feature>
<organism evidence="8 9">
    <name type="scientific">Hydrocarboniclastica marina</name>
    <dbReference type="NCBI Taxonomy" id="2259620"/>
    <lineage>
        <taxon>Bacteria</taxon>
        <taxon>Pseudomonadati</taxon>
        <taxon>Pseudomonadota</taxon>
        <taxon>Gammaproteobacteria</taxon>
        <taxon>Alteromonadales</taxon>
        <taxon>Alteromonadaceae</taxon>
        <taxon>Hydrocarboniclastica</taxon>
    </lineage>
</organism>
<dbReference type="InterPro" id="IPR051327">
    <property type="entry name" value="MATE_MepA_subfamily"/>
</dbReference>
<protein>
    <submittedName>
        <fullName evidence="8">Multidrug transporter MatE</fullName>
    </submittedName>
</protein>
<keyword evidence="2" id="KW-0813">Transport</keyword>
<feature type="transmembrane region" description="Helical" evidence="7">
    <location>
        <begin position="167"/>
        <end position="187"/>
    </location>
</feature>
<evidence type="ECO:0000256" key="3">
    <source>
        <dbReference type="ARBA" id="ARBA00022475"/>
    </source>
</evidence>
<dbReference type="KEGG" id="hmi:soil367_15765"/>
<gene>
    <name evidence="8" type="ORF">soil367_15765</name>
</gene>
<feature type="transmembrane region" description="Helical" evidence="7">
    <location>
        <begin position="358"/>
        <end position="381"/>
    </location>
</feature>
<dbReference type="Pfam" id="PF01554">
    <property type="entry name" value="MatE"/>
    <property type="match status" value="2"/>
</dbReference>
<evidence type="ECO:0000256" key="4">
    <source>
        <dbReference type="ARBA" id="ARBA00022692"/>
    </source>
</evidence>
<comment type="subcellular location">
    <subcellularLocation>
        <location evidence="1">Cell inner membrane</location>
        <topology evidence="1">Multi-pass membrane protein</topology>
    </subcellularLocation>
</comment>
<evidence type="ECO:0000313" key="9">
    <source>
        <dbReference type="Proteomes" id="UP000298049"/>
    </source>
</evidence>
<feature type="transmembrane region" description="Helical" evidence="7">
    <location>
        <begin position="20"/>
        <end position="39"/>
    </location>
</feature>
<keyword evidence="9" id="KW-1185">Reference proteome</keyword>
<feature type="transmembrane region" description="Helical" evidence="7">
    <location>
        <begin position="393"/>
        <end position="413"/>
    </location>
</feature>
<evidence type="ECO:0000256" key="7">
    <source>
        <dbReference type="SAM" id="Phobius"/>
    </source>
</evidence>
<dbReference type="GO" id="GO:0042910">
    <property type="term" value="F:xenobiotic transmembrane transporter activity"/>
    <property type="evidence" value="ECO:0007669"/>
    <property type="project" value="InterPro"/>
</dbReference>
<evidence type="ECO:0000313" key="8">
    <source>
        <dbReference type="EMBL" id="QCF27270.1"/>
    </source>
</evidence>
<keyword evidence="5 7" id="KW-1133">Transmembrane helix</keyword>
<feature type="transmembrane region" description="Helical" evidence="7">
    <location>
        <begin position="236"/>
        <end position="260"/>
    </location>
</feature>
<accession>A0A4V1D931</accession>
<evidence type="ECO:0000256" key="2">
    <source>
        <dbReference type="ARBA" id="ARBA00022448"/>
    </source>
</evidence>
<feature type="transmembrane region" description="Helical" evidence="7">
    <location>
        <begin position="139"/>
        <end position="160"/>
    </location>
</feature>
<feature type="transmembrane region" description="Helical" evidence="7">
    <location>
        <begin position="193"/>
        <end position="216"/>
    </location>
</feature>
<dbReference type="InterPro" id="IPR048279">
    <property type="entry name" value="MdtK-like"/>
</dbReference>
<keyword evidence="4 7" id="KW-0812">Transmembrane</keyword>
<dbReference type="GO" id="GO:0005886">
    <property type="term" value="C:plasma membrane"/>
    <property type="evidence" value="ECO:0007669"/>
    <property type="project" value="UniProtKB-SubCell"/>
</dbReference>
<keyword evidence="6 7" id="KW-0472">Membrane</keyword>
<evidence type="ECO:0000256" key="5">
    <source>
        <dbReference type="ARBA" id="ARBA00022989"/>
    </source>
</evidence>
<feature type="transmembrane region" description="Helical" evidence="7">
    <location>
        <begin position="419"/>
        <end position="439"/>
    </location>
</feature>
<feature type="transmembrane region" description="Helical" evidence="7">
    <location>
        <begin position="272"/>
        <end position="294"/>
    </location>
</feature>
<dbReference type="GO" id="GO:0015297">
    <property type="term" value="F:antiporter activity"/>
    <property type="evidence" value="ECO:0007669"/>
    <property type="project" value="InterPro"/>
</dbReference>
<dbReference type="Proteomes" id="UP000298049">
    <property type="component" value="Chromosome"/>
</dbReference>
<dbReference type="InterPro" id="IPR002528">
    <property type="entry name" value="MATE_fam"/>
</dbReference>
<evidence type="ECO:0000256" key="6">
    <source>
        <dbReference type="ARBA" id="ARBA00023136"/>
    </source>
</evidence>
<feature type="transmembrane region" description="Helical" evidence="7">
    <location>
        <begin position="59"/>
        <end position="79"/>
    </location>
</feature>
<keyword evidence="3" id="KW-1003">Cell membrane</keyword>
<feature type="transmembrane region" description="Helical" evidence="7">
    <location>
        <begin position="315"/>
        <end position="338"/>
    </location>
</feature>
<dbReference type="RefSeq" id="WP_136549980.1">
    <property type="nucleotide sequence ID" value="NZ_CP031093.1"/>
</dbReference>
<dbReference type="EMBL" id="CP031093">
    <property type="protein sequence ID" value="QCF27270.1"/>
    <property type="molecule type" value="Genomic_DNA"/>
</dbReference>
<dbReference type="AlphaFoldDB" id="A0A4V1D931"/>
<proteinExistence type="predicted"/>
<dbReference type="OrthoDB" id="9811110at2"/>
<dbReference type="PANTHER" id="PTHR43823:SF3">
    <property type="entry name" value="MULTIDRUG EXPORT PROTEIN MEPA"/>
    <property type="match status" value="1"/>
</dbReference>